<comment type="caution">
    <text evidence="1">The sequence shown here is derived from an EMBL/GenBank/DDBJ whole genome shotgun (WGS) entry which is preliminary data.</text>
</comment>
<evidence type="ECO:0000313" key="1">
    <source>
        <dbReference type="EMBL" id="MBY0754376.1"/>
    </source>
</evidence>
<organism evidence="1 2">
    <name type="scientific">Clostridium sardiniense</name>
    <name type="common">Clostridium absonum</name>
    <dbReference type="NCBI Taxonomy" id="29369"/>
    <lineage>
        <taxon>Bacteria</taxon>
        <taxon>Bacillati</taxon>
        <taxon>Bacillota</taxon>
        <taxon>Clostridia</taxon>
        <taxon>Eubacteriales</taxon>
        <taxon>Clostridiaceae</taxon>
        <taxon>Clostridium</taxon>
    </lineage>
</organism>
<dbReference type="RefSeq" id="WP_221858940.1">
    <property type="nucleotide sequence ID" value="NZ_JAIKTU010000002.1"/>
</dbReference>
<name>A0ABS7KU85_CLOSR</name>
<gene>
    <name evidence="1" type="ORF">K5V21_02795</name>
</gene>
<reference evidence="1 2" key="1">
    <citation type="journal article" date="2021" name="Cell Host Microbe">
        <title>in vivo commensal control of Clostridioides difficile virulence.</title>
        <authorList>
            <person name="Girinathan B.P."/>
            <person name="Dibenedetto N."/>
            <person name="Worley J.N."/>
            <person name="Peltier J."/>
            <person name="Arrieta-Ortiz M.L."/>
            <person name="Rupa Christinal Immanuel S."/>
            <person name="Lavin R."/>
            <person name="Delaney M.L."/>
            <person name="Cummins C."/>
            <person name="Hoffmann M."/>
            <person name="Luo Y."/>
            <person name="Gonzalez-Escalona N."/>
            <person name="Allard M."/>
            <person name="Onderdonk A.B."/>
            <person name="Gerber G.K."/>
            <person name="Sonenshein A.L."/>
            <person name="Baliga N."/>
            <person name="Dupuy B."/>
            <person name="Bry L."/>
        </authorList>
    </citation>
    <scope>NUCLEOTIDE SEQUENCE [LARGE SCALE GENOMIC DNA]</scope>
    <source>
        <strain evidence="1 2">DSM 599</strain>
    </source>
</reference>
<dbReference type="Proteomes" id="UP001299068">
    <property type="component" value="Unassembled WGS sequence"/>
</dbReference>
<dbReference type="EMBL" id="JAIKTU010000002">
    <property type="protein sequence ID" value="MBY0754376.1"/>
    <property type="molecule type" value="Genomic_DNA"/>
</dbReference>
<keyword evidence="2" id="KW-1185">Reference proteome</keyword>
<sequence length="400" mass="46360">MNPIYLLIFYIIAYKDKNRINTLPFVALILIYNNILQNKFNNPKTKSQKNLNFYNTNNDLNDKPIKQPKELKNNLIYTNYNKSTYDHYDKINIDALVDSCKILYKPLPLERNYIRDYIASTDIIPDDNSTFKASIHLNSTISNNSSNISTNLKDTENIKFNYYNKDNNIILTPSKKPKFNISKGSAKFNSLYIKKVYTDISHINKATWIRNPKINETINLDNNNFNISEDSICKFTLPTSIIKCYISDLFKVTIDFFAYIDSISDIRSNLIVTSNLSNLSLLDIYDKNKGVLFFDGYLEVTVDYSIPLNHILPLKCDNSNCIITIPFSISGPIDLEYTTPFLKNSFNNLDISLTEVSFNVEKDFSKEKKLDDSISLYKKCDLTLDVKYSLEIFKNELFNY</sequence>
<proteinExistence type="predicted"/>
<protein>
    <submittedName>
        <fullName evidence="1">Uncharacterized protein</fullName>
    </submittedName>
</protein>
<evidence type="ECO:0000313" key="2">
    <source>
        <dbReference type="Proteomes" id="UP001299068"/>
    </source>
</evidence>
<accession>A0ABS7KU85</accession>